<dbReference type="OrthoDB" id="17458at2759"/>
<dbReference type="AlphaFoldDB" id="R7QPL5"/>
<reference evidence="8" key="1">
    <citation type="journal article" date="2013" name="Proc. Natl. Acad. Sci. U.S.A.">
        <title>Genome structure and metabolic features in the red seaweed Chondrus crispus shed light on evolution of the Archaeplastida.</title>
        <authorList>
            <person name="Collen J."/>
            <person name="Porcel B."/>
            <person name="Carre W."/>
            <person name="Ball S.G."/>
            <person name="Chaparro C."/>
            <person name="Tonon T."/>
            <person name="Barbeyron T."/>
            <person name="Michel G."/>
            <person name="Noel B."/>
            <person name="Valentin K."/>
            <person name="Elias M."/>
            <person name="Artiguenave F."/>
            <person name="Arun A."/>
            <person name="Aury J.M."/>
            <person name="Barbosa-Neto J.F."/>
            <person name="Bothwell J.H."/>
            <person name="Bouget F.Y."/>
            <person name="Brillet L."/>
            <person name="Cabello-Hurtado F."/>
            <person name="Capella-Gutierrez S."/>
            <person name="Charrier B."/>
            <person name="Cladiere L."/>
            <person name="Cock J.M."/>
            <person name="Coelho S.M."/>
            <person name="Colleoni C."/>
            <person name="Czjzek M."/>
            <person name="Da Silva C."/>
            <person name="Delage L."/>
            <person name="Denoeud F."/>
            <person name="Deschamps P."/>
            <person name="Dittami S.M."/>
            <person name="Gabaldon T."/>
            <person name="Gachon C.M."/>
            <person name="Groisillier A."/>
            <person name="Herve C."/>
            <person name="Jabbari K."/>
            <person name="Katinka M."/>
            <person name="Kloareg B."/>
            <person name="Kowalczyk N."/>
            <person name="Labadie K."/>
            <person name="Leblanc C."/>
            <person name="Lopez P.J."/>
            <person name="McLachlan D.H."/>
            <person name="Meslet-Cladiere L."/>
            <person name="Moustafa A."/>
            <person name="Nehr Z."/>
            <person name="Nyvall Collen P."/>
            <person name="Panaud O."/>
            <person name="Partensky F."/>
            <person name="Poulain J."/>
            <person name="Rensing S.A."/>
            <person name="Rousvoal S."/>
            <person name="Samson G."/>
            <person name="Symeonidi A."/>
            <person name="Weissenbach J."/>
            <person name="Zambounis A."/>
            <person name="Wincker P."/>
            <person name="Boyen C."/>
        </authorList>
    </citation>
    <scope>NUCLEOTIDE SEQUENCE [LARGE SCALE GENOMIC DNA]</scope>
    <source>
        <strain evidence="8">cv. Stackhouse</strain>
    </source>
</reference>
<dbReference type="InterPro" id="IPR036866">
    <property type="entry name" value="RibonucZ/Hydroxyglut_hydro"/>
</dbReference>
<dbReference type="Pfam" id="PF00753">
    <property type="entry name" value="Lactamase_B"/>
    <property type="match status" value="1"/>
</dbReference>
<dbReference type="InterPro" id="IPR001279">
    <property type="entry name" value="Metallo-B-lactamas"/>
</dbReference>
<dbReference type="RefSeq" id="XP_005719337.1">
    <property type="nucleotide sequence ID" value="XM_005719280.1"/>
</dbReference>
<dbReference type="KEGG" id="ccp:CHC_T00006576001"/>
<accession>R7QPL5</accession>
<evidence type="ECO:0000259" key="6">
    <source>
        <dbReference type="SMART" id="SM00849"/>
    </source>
</evidence>
<dbReference type="PhylomeDB" id="R7QPL5"/>
<dbReference type="EMBL" id="HG002031">
    <property type="protein sequence ID" value="CDF39426.1"/>
    <property type="molecule type" value="Genomic_DNA"/>
</dbReference>
<evidence type="ECO:0000256" key="5">
    <source>
        <dbReference type="SAM" id="SignalP"/>
    </source>
</evidence>
<evidence type="ECO:0000256" key="4">
    <source>
        <dbReference type="ARBA" id="ARBA00022833"/>
    </source>
</evidence>
<feature type="chain" id="PRO_5004442868" description="Metallo-beta-lactamase domain-containing protein" evidence="5">
    <location>
        <begin position="17"/>
        <end position="322"/>
    </location>
</feature>
<keyword evidence="2" id="KW-0479">Metal-binding</keyword>
<dbReference type="SUPFAM" id="SSF56281">
    <property type="entry name" value="Metallo-hydrolase/oxidoreductase"/>
    <property type="match status" value="1"/>
</dbReference>
<dbReference type="InterPro" id="IPR051013">
    <property type="entry name" value="MBL_superfamily_lactonases"/>
</dbReference>
<feature type="signal peptide" evidence="5">
    <location>
        <begin position="1"/>
        <end position="16"/>
    </location>
</feature>
<dbReference type="PANTHER" id="PTHR42978">
    <property type="entry name" value="QUORUM-QUENCHING LACTONASE YTNP-RELATED-RELATED"/>
    <property type="match status" value="1"/>
</dbReference>
<dbReference type="Gene3D" id="3.60.15.10">
    <property type="entry name" value="Ribonuclease Z/Hydroxyacylglutathione hydrolase-like"/>
    <property type="match status" value="1"/>
</dbReference>
<keyword evidence="5" id="KW-0732">Signal</keyword>
<evidence type="ECO:0000256" key="2">
    <source>
        <dbReference type="ARBA" id="ARBA00022723"/>
    </source>
</evidence>
<protein>
    <recommendedName>
        <fullName evidence="6">Metallo-beta-lactamase domain-containing protein</fullName>
    </recommendedName>
</protein>
<keyword evidence="4" id="KW-0862">Zinc</keyword>
<gene>
    <name evidence="7" type="ORF">CHC_T00006576001</name>
</gene>
<evidence type="ECO:0000313" key="7">
    <source>
        <dbReference type="EMBL" id="CDF39426.1"/>
    </source>
</evidence>
<organism evidence="7 8">
    <name type="scientific">Chondrus crispus</name>
    <name type="common">Carrageen Irish moss</name>
    <name type="synonym">Polymorpha crispa</name>
    <dbReference type="NCBI Taxonomy" id="2769"/>
    <lineage>
        <taxon>Eukaryota</taxon>
        <taxon>Rhodophyta</taxon>
        <taxon>Florideophyceae</taxon>
        <taxon>Rhodymeniophycidae</taxon>
        <taxon>Gigartinales</taxon>
        <taxon>Gigartinaceae</taxon>
        <taxon>Chondrus</taxon>
    </lineage>
</organism>
<keyword evidence="8" id="KW-1185">Reference proteome</keyword>
<feature type="domain" description="Metallo-beta-lactamase" evidence="6">
    <location>
        <begin position="75"/>
        <end position="288"/>
    </location>
</feature>
<dbReference type="GeneID" id="17327053"/>
<comment type="similarity">
    <text evidence="1">Belongs to the metallo-beta-lactamase superfamily.</text>
</comment>
<dbReference type="GO" id="GO:0016787">
    <property type="term" value="F:hydrolase activity"/>
    <property type="evidence" value="ECO:0007669"/>
    <property type="project" value="UniProtKB-KW"/>
</dbReference>
<sequence>MQFFTLLVSLIATVAATSTCSDNPAFRRFSFGGIKGLIVSDGPAIFTENPFLVPDAVVRRSRRASFRSVSPLIGQQNVAIIDLPDARVMVDAGSVNIPEFPQFRNAGRLISNMKAAGVEPESINAVLFTHAHGDHVSGVTTVDGKAAFPNAKLYISKVDHEFWTQENVPNLKPEVIPNDMIQALKDIYLRSIKPYGGRVVLVEANGKPLRGVTFIPTPGHSPGHSAVRFQGKGEALFATGDSWITKADQLENPEWEFFIELDAVQAYKSRIKALNGAARRRDLVLSYHESFPGLGHVSVNGAAFSWTPAETEFMGTAVKTEC</sequence>
<proteinExistence type="inferred from homology"/>
<dbReference type="PANTHER" id="PTHR42978:SF6">
    <property type="entry name" value="QUORUM-QUENCHING LACTONASE YTNP-RELATED"/>
    <property type="match status" value="1"/>
</dbReference>
<dbReference type="GO" id="GO:0046872">
    <property type="term" value="F:metal ion binding"/>
    <property type="evidence" value="ECO:0007669"/>
    <property type="project" value="UniProtKB-KW"/>
</dbReference>
<dbReference type="Gramene" id="CDF39426">
    <property type="protein sequence ID" value="CDF39426"/>
    <property type="gene ID" value="CHC_T00006576001"/>
</dbReference>
<dbReference type="Proteomes" id="UP000012073">
    <property type="component" value="Unassembled WGS sequence"/>
</dbReference>
<evidence type="ECO:0000256" key="1">
    <source>
        <dbReference type="ARBA" id="ARBA00007749"/>
    </source>
</evidence>
<dbReference type="SMART" id="SM00849">
    <property type="entry name" value="Lactamase_B"/>
    <property type="match status" value="1"/>
</dbReference>
<evidence type="ECO:0000313" key="8">
    <source>
        <dbReference type="Proteomes" id="UP000012073"/>
    </source>
</evidence>
<evidence type="ECO:0000256" key="3">
    <source>
        <dbReference type="ARBA" id="ARBA00022801"/>
    </source>
</evidence>
<name>R7QPL5_CHOCR</name>
<keyword evidence="3" id="KW-0378">Hydrolase</keyword>